<dbReference type="HOGENOM" id="CLU_009665_5_0_5"/>
<organism evidence="5 6">
    <name type="scientific">Brevundimonas subvibrioides (strain ATCC 15264 / DSM 4735 / LMG 14903 / NBRC 16000 / CB 81)</name>
    <name type="common">Caulobacter subvibrioides</name>
    <dbReference type="NCBI Taxonomy" id="633149"/>
    <lineage>
        <taxon>Bacteria</taxon>
        <taxon>Pseudomonadati</taxon>
        <taxon>Pseudomonadota</taxon>
        <taxon>Alphaproteobacteria</taxon>
        <taxon>Caulobacterales</taxon>
        <taxon>Caulobacteraceae</taxon>
        <taxon>Brevundimonas</taxon>
    </lineage>
</organism>
<accession>D9QJ70</accession>
<evidence type="ECO:0000313" key="6">
    <source>
        <dbReference type="Proteomes" id="UP000002696"/>
    </source>
</evidence>
<evidence type="ECO:0000256" key="2">
    <source>
        <dbReference type="ARBA" id="ARBA00023033"/>
    </source>
</evidence>
<dbReference type="Proteomes" id="UP000002696">
    <property type="component" value="Chromosome"/>
</dbReference>
<sequence>MPRPGVKGPADVAIVGAGPTGLALALMLRRQGRRVVVHERFDAPRPIGAGFMLQSTGLSVLDRLGLTARITALGQPLNHVFGREARRRRVVLDVKYSDLKTPRPDGINALGVHRATIFHVLHDACLAEGVQFQTDTEVVAASGGRMTTARGGTGPTFDLVVDASGARSPVAHALGVAQGSRRAELPWGALWATVPWPGTPFDEGALEQVYRGASRMIGVLPCGTRPDGPDRLATFFWSLKHADHPEWRATGLEPWKAEVRGLWPEVSPVLDTLTDPDQLTLARYGHHTLPLPVADRLAVVGDAAHSTSPQLGQGVNMGLLDAQALADALEAHADLGEALSAYAAARRWHVRLYQALSMGFTPFYQADGKSLPWVRDHVLGKLARLPFAARMLAATVSGVLLDPRSSPSPSGEGGRSAAETGWGRQGDTTQV</sequence>
<keyword evidence="1" id="KW-0560">Oxidoreductase</keyword>
<name>D9QJ70_BRESC</name>
<dbReference type="InParanoid" id="D9QJ70"/>
<keyword evidence="6" id="KW-1185">Reference proteome</keyword>
<dbReference type="Pfam" id="PF01494">
    <property type="entry name" value="FAD_binding_3"/>
    <property type="match status" value="1"/>
</dbReference>
<dbReference type="InterPro" id="IPR002938">
    <property type="entry name" value="FAD-bd"/>
</dbReference>
<protein>
    <submittedName>
        <fullName evidence="5">FAD dependent oxidoreductase</fullName>
    </submittedName>
</protein>
<dbReference type="InterPro" id="IPR036188">
    <property type="entry name" value="FAD/NAD-bd_sf"/>
</dbReference>
<evidence type="ECO:0000259" key="4">
    <source>
        <dbReference type="Pfam" id="PF01494"/>
    </source>
</evidence>
<dbReference type="PRINTS" id="PR00420">
    <property type="entry name" value="RNGMNOXGNASE"/>
</dbReference>
<feature type="domain" description="FAD-binding" evidence="4">
    <location>
        <begin position="10"/>
        <end position="347"/>
    </location>
</feature>
<proteinExistence type="predicted"/>
<evidence type="ECO:0000256" key="3">
    <source>
        <dbReference type="SAM" id="MobiDB-lite"/>
    </source>
</evidence>
<dbReference type="AlphaFoldDB" id="D9QJ70"/>
<evidence type="ECO:0000256" key="1">
    <source>
        <dbReference type="ARBA" id="ARBA00023002"/>
    </source>
</evidence>
<dbReference type="SUPFAM" id="SSF51905">
    <property type="entry name" value="FAD/NAD(P)-binding domain"/>
    <property type="match status" value="1"/>
</dbReference>
<evidence type="ECO:0000313" key="5">
    <source>
        <dbReference type="EMBL" id="ADK99594.1"/>
    </source>
</evidence>
<dbReference type="EMBL" id="CP002102">
    <property type="protein sequence ID" value="ADK99594.1"/>
    <property type="molecule type" value="Genomic_DNA"/>
</dbReference>
<gene>
    <name evidence="5" type="ordered locus">Bresu_0280</name>
</gene>
<feature type="region of interest" description="Disordered" evidence="3">
    <location>
        <begin position="402"/>
        <end position="431"/>
    </location>
</feature>
<dbReference type="STRING" id="633149.Bresu_0280"/>
<reference evidence="6" key="1">
    <citation type="journal article" date="2011" name="J. Bacteriol.">
        <title>Genome sequences of eight morphologically diverse alphaproteobacteria.</title>
        <authorList>
            <consortium name="US DOE Joint Genome Institute"/>
            <person name="Brown P.J."/>
            <person name="Kysela D.T."/>
            <person name="Buechlein A."/>
            <person name="Hemmerich C."/>
            <person name="Brun Y.V."/>
        </authorList>
    </citation>
    <scope>NUCLEOTIDE SEQUENCE [LARGE SCALE GENOMIC DNA]</scope>
    <source>
        <strain evidence="6">ATCC 15264 / DSM 4735 / LMG 14903 / NBRC 16000 / CB 81</strain>
    </source>
</reference>
<dbReference type="PANTHER" id="PTHR13789">
    <property type="entry name" value="MONOOXYGENASE"/>
    <property type="match status" value="1"/>
</dbReference>
<dbReference type="KEGG" id="bsb:Bresu_0280"/>
<keyword evidence="2" id="KW-0503">Monooxygenase</keyword>
<dbReference type="Gene3D" id="3.50.50.60">
    <property type="entry name" value="FAD/NAD(P)-binding domain"/>
    <property type="match status" value="1"/>
</dbReference>
<dbReference type="GO" id="GO:0071949">
    <property type="term" value="F:FAD binding"/>
    <property type="evidence" value="ECO:0007669"/>
    <property type="project" value="InterPro"/>
</dbReference>
<dbReference type="GO" id="GO:0004497">
    <property type="term" value="F:monooxygenase activity"/>
    <property type="evidence" value="ECO:0007669"/>
    <property type="project" value="UniProtKB-KW"/>
</dbReference>
<dbReference type="PANTHER" id="PTHR13789:SF309">
    <property type="entry name" value="PUTATIVE (AFU_ORTHOLOGUE AFUA_6G14510)-RELATED"/>
    <property type="match status" value="1"/>
</dbReference>
<feature type="compositionally biased region" description="Low complexity" evidence="3">
    <location>
        <begin position="403"/>
        <end position="419"/>
    </location>
</feature>
<dbReference type="eggNOG" id="COG0654">
    <property type="taxonomic scope" value="Bacteria"/>
</dbReference>
<dbReference type="InterPro" id="IPR050493">
    <property type="entry name" value="FAD-dep_Monooxygenase_BioMet"/>
</dbReference>